<dbReference type="KEGG" id="bbet:F8237_15610"/>
<evidence type="ECO:0000313" key="2">
    <source>
        <dbReference type="EMBL" id="QFI73705.1"/>
    </source>
</evidence>
<gene>
    <name evidence="2" type="ORF">F8237_15610</name>
</gene>
<feature type="transmembrane region" description="Helical" evidence="1">
    <location>
        <begin position="40"/>
        <end position="63"/>
    </location>
</feature>
<feature type="transmembrane region" description="Helical" evidence="1">
    <location>
        <begin position="75"/>
        <end position="93"/>
    </location>
</feature>
<proteinExistence type="predicted"/>
<keyword evidence="1" id="KW-0812">Transmembrane</keyword>
<organism evidence="2 3">
    <name type="scientific">Bradyrhizobium betae</name>
    <dbReference type="NCBI Taxonomy" id="244734"/>
    <lineage>
        <taxon>Bacteria</taxon>
        <taxon>Pseudomonadati</taxon>
        <taxon>Pseudomonadota</taxon>
        <taxon>Alphaproteobacteria</taxon>
        <taxon>Hyphomicrobiales</taxon>
        <taxon>Nitrobacteraceae</taxon>
        <taxon>Bradyrhizobium</taxon>
    </lineage>
</organism>
<dbReference type="EMBL" id="CP044543">
    <property type="protein sequence ID" value="QFI73705.1"/>
    <property type="molecule type" value="Genomic_DNA"/>
</dbReference>
<sequence length="116" mass="12492">MRDLLLQCAGVAAIAVALIHGVLGETKVFPRARIEPERLRILIRLVWQVSTVAWIGGGVLLIAAPWMDSAPARHWIVLTMASVFGLSACANAWATRGRHFGWMALSAVVAMAVAGY</sequence>
<evidence type="ECO:0008006" key="4">
    <source>
        <dbReference type="Google" id="ProtNLM"/>
    </source>
</evidence>
<dbReference type="AlphaFoldDB" id="A0A5P6P636"/>
<name>A0A5P6P636_9BRAD</name>
<dbReference type="RefSeq" id="WP_151645937.1">
    <property type="nucleotide sequence ID" value="NZ_CP044543.1"/>
</dbReference>
<evidence type="ECO:0000256" key="1">
    <source>
        <dbReference type="SAM" id="Phobius"/>
    </source>
</evidence>
<keyword evidence="1" id="KW-1133">Transmembrane helix</keyword>
<dbReference type="Proteomes" id="UP000325641">
    <property type="component" value="Chromosome"/>
</dbReference>
<evidence type="ECO:0000313" key="3">
    <source>
        <dbReference type="Proteomes" id="UP000325641"/>
    </source>
</evidence>
<reference evidence="3" key="1">
    <citation type="submission" date="2019-10" db="EMBL/GenBank/DDBJ databases">
        <title>Complete Genome Sequence of Bradyrhizobium betae type strain PL7HG1T.</title>
        <authorList>
            <person name="Bromfield E.S.P."/>
            <person name="Cloutier S."/>
        </authorList>
    </citation>
    <scope>NUCLEOTIDE SEQUENCE [LARGE SCALE GENOMIC DNA]</scope>
    <source>
        <strain evidence="3">PL7HG1</strain>
    </source>
</reference>
<keyword evidence="1" id="KW-0472">Membrane</keyword>
<accession>A0A5P6P636</accession>
<dbReference type="OrthoDB" id="2666246at2"/>
<protein>
    <recommendedName>
        <fullName evidence="4">DUF3325 domain-containing protein</fullName>
    </recommendedName>
</protein>